<dbReference type="InterPro" id="IPR019060">
    <property type="entry name" value="DUF2382"/>
</dbReference>
<accession>A0A916Y4X6</accession>
<name>A0A916Y4X6_9HYPH</name>
<evidence type="ECO:0000313" key="3">
    <source>
        <dbReference type="Proteomes" id="UP000613160"/>
    </source>
</evidence>
<dbReference type="EMBL" id="BMJJ01000010">
    <property type="protein sequence ID" value="GGD31373.1"/>
    <property type="molecule type" value="Genomic_DNA"/>
</dbReference>
<protein>
    <recommendedName>
        <fullName evidence="1">DUF2382 domain-containing protein</fullName>
    </recommendedName>
</protein>
<keyword evidence="3" id="KW-1185">Reference proteome</keyword>
<organism evidence="2 3">
    <name type="scientific">Aureimonas glaciei</name>
    <dbReference type="NCBI Taxonomy" id="1776957"/>
    <lineage>
        <taxon>Bacteria</taxon>
        <taxon>Pseudomonadati</taxon>
        <taxon>Pseudomonadota</taxon>
        <taxon>Alphaproteobacteria</taxon>
        <taxon>Hyphomicrobiales</taxon>
        <taxon>Aurantimonadaceae</taxon>
        <taxon>Aureimonas</taxon>
    </lineage>
</organism>
<comment type="caution">
    <text evidence="2">The sequence shown here is derived from an EMBL/GenBank/DDBJ whole genome shotgun (WGS) entry which is preliminary data.</text>
</comment>
<dbReference type="Proteomes" id="UP000613160">
    <property type="component" value="Unassembled WGS sequence"/>
</dbReference>
<dbReference type="Pfam" id="PF09557">
    <property type="entry name" value="DUF2382"/>
    <property type="match status" value="1"/>
</dbReference>
<sequence>MSREEDQTGVIPLVEETARIEKEEVVTGRVRVRTVTEETDHVIGQDLDTENVEISRVTLNREVAEAPAIRQEGDVTIISLVEEIIVVTKKLVVTEEIHVRRIRSTEHVETSINLRKQTAVVERTDAEDDSSSITSTGDQL</sequence>
<feature type="domain" description="DUF2382" evidence="1">
    <location>
        <begin position="11"/>
        <end position="120"/>
    </location>
</feature>
<dbReference type="AlphaFoldDB" id="A0A916Y4X6"/>
<reference evidence="2" key="1">
    <citation type="journal article" date="2014" name="Int. J. Syst. Evol. Microbiol.">
        <title>Complete genome sequence of Corynebacterium casei LMG S-19264T (=DSM 44701T), isolated from a smear-ripened cheese.</title>
        <authorList>
            <consortium name="US DOE Joint Genome Institute (JGI-PGF)"/>
            <person name="Walter F."/>
            <person name="Albersmeier A."/>
            <person name="Kalinowski J."/>
            <person name="Ruckert C."/>
        </authorList>
    </citation>
    <scope>NUCLEOTIDE SEQUENCE</scope>
    <source>
        <strain evidence="2">CGMCC 1.15493</strain>
    </source>
</reference>
<evidence type="ECO:0000259" key="1">
    <source>
        <dbReference type="Pfam" id="PF09557"/>
    </source>
</evidence>
<proteinExistence type="predicted"/>
<gene>
    <name evidence="2" type="ORF">GCM10011335_38020</name>
</gene>
<reference evidence="2" key="2">
    <citation type="submission" date="2020-09" db="EMBL/GenBank/DDBJ databases">
        <authorList>
            <person name="Sun Q."/>
            <person name="Zhou Y."/>
        </authorList>
    </citation>
    <scope>NUCLEOTIDE SEQUENCE</scope>
    <source>
        <strain evidence="2">CGMCC 1.15493</strain>
    </source>
</reference>
<evidence type="ECO:0000313" key="2">
    <source>
        <dbReference type="EMBL" id="GGD31373.1"/>
    </source>
</evidence>
<dbReference type="RefSeq" id="WP_188853711.1">
    <property type="nucleotide sequence ID" value="NZ_BMJJ01000010.1"/>
</dbReference>